<feature type="binding site" evidence="14">
    <location>
        <position position="349"/>
    </location>
    <ligand>
        <name>NADPH</name>
        <dbReference type="ChEBI" id="CHEBI:57783"/>
    </ligand>
</feature>
<dbReference type="Gene3D" id="1.10.1040.10">
    <property type="entry name" value="N-(1-d-carboxylethyl)-l-norvaline Dehydrogenase, domain 2"/>
    <property type="match status" value="1"/>
</dbReference>
<dbReference type="FunFam" id="3.40.50.720:FF:000019">
    <property type="entry name" value="Glycerol-3-phosphate dehydrogenase [NAD(P)+]"/>
    <property type="match status" value="1"/>
</dbReference>
<feature type="binding site" evidence="14">
    <location>
        <position position="201"/>
    </location>
    <ligand>
        <name>NADPH</name>
        <dbReference type="ChEBI" id="CHEBI:57783"/>
    </ligand>
</feature>
<dbReference type="NCBIfam" id="NF000942">
    <property type="entry name" value="PRK00094.1-4"/>
    <property type="match status" value="1"/>
</dbReference>
<feature type="domain" description="Glycerol-3-phosphate dehydrogenase NAD-dependent N-terminal" evidence="16">
    <location>
        <begin position="67"/>
        <end position="216"/>
    </location>
</feature>
<dbReference type="GO" id="GO:0047952">
    <property type="term" value="F:glycerol-3-phosphate dehydrogenase [NAD(P)+] activity"/>
    <property type="evidence" value="ECO:0007669"/>
    <property type="project" value="UniProtKB-UniRule"/>
</dbReference>
<dbReference type="GO" id="GO:0008654">
    <property type="term" value="P:phospholipid biosynthetic process"/>
    <property type="evidence" value="ECO:0007669"/>
    <property type="project" value="UniProtKB-KW"/>
</dbReference>
<evidence type="ECO:0000256" key="11">
    <source>
        <dbReference type="ARBA" id="ARBA00066687"/>
    </source>
</evidence>
<evidence type="ECO:0000256" key="10">
    <source>
        <dbReference type="ARBA" id="ARBA00052716"/>
    </source>
</evidence>
<keyword evidence="7 14" id="KW-0443">Lipid metabolism</keyword>
<keyword evidence="5 14" id="KW-0560">Oxidoreductase</keyword>
<protein>
    <recommendedName>
        <fullName evidence="12 14">Glycerol-3-phosphate dehydrogenase [NAD(P)+]</fullName>
        <ecNumber evidence="11 14">1.1.1.94</ecNumber>
    </recommendedName>
    <alternativeName>
        <fullName evidence="14">NAD(P)(+)-dependent glycerol-3-phosphate dehydrogenase</fullName>
    </alternativeName>
    <alternativeName>
        <fullName evidence="13 14">NAD(P)H-dependent dihydroxyacetone-phosphate reductase</fullName>
    </alternativeName>
</protein>
<comment type="function">
    <text evidence="14">Catalyzes the reduction of the glycolytic intermediate dihydroxyacetone phosphate (DHAP) to sn-glycerol 3-phosphate (G3P), the key precursor for phospholipid synthesis.</text>
</comment>
<feature type="binding site" evidence="14">
    <location>
        <position position="351"/>
    </location>
    <ligand>
        <name>NADPH</name>
        <dbReference type="ChEBI" id="CHEBI:57783"/>
    </ligand>
</feature>
<evidence type="ECO:0000256" key="13">
    <source>
        <dbReference type="ARBA" id="ARBA00080511"/>
    </source>
</evidence>
<dbReference type="InterPro" id="IPR006109">
    <property type="entry name" value="G3P_DH_NAD-dep_C"/>
</dbReference>
<feature type="binding site" evidence="14">
    <location>
        <position position="74"/>
    </location>
    <ligand>
        <name>NADPH</name>
        <dbReference type="ChEBI" id="CHEBI:57783"/>
    </ligand>
</feature>
<evidence type="ECO:0000313" key="19">
    <source>
        <dbReference type="Proteomes" id="UP000477911"/>
    </source>
</evidence>
<keyword evidence="4 14" id="KW-0521">NADP</keyword>
<comment type="caution">
    <text evidence="18">The sequence shown here is derived from an EMBL/GenBank/DDBJ whole genome shotgun (WGS) entry which is preliminary data.</text>
</comment>
<dbReference type="GO" id="GO:0005975">
    <property type="term" value="P:carbohydrate metabolic process"/>
    <property type="evidence" value="ECO:0007669"/>
    <property type="project" value="InterPro"/>
</dbReference>
<dbReference type="UniPathway" id="UPA00940"/>
<dbReference type="PANTHER" id="PTHR11728">
    <property type="entry name" value="GLYCEROL-3-PHOSPHATE DEHYDROGENASE"/>
    <property type="match status" value="1"/>
</dbReference>
<dbReference type="Proteomes" id="UP000477911">
    <property type="component" value="Unassembled WGS sequence"/>
</dbReference>
<comment type="caution">
    <text evidence="14">Lacks conserved residue(s) required for the propagation of feature annotation.</text>
</comment>
<keyword evidence="3 14" id="KW-0547">Nucleotide-binding</keyword>
<evidence type="ECO:0000256" key="1">
    <source>
        <dbReference type="ARBA" id="ARBA00011009"/>
    </source>
</evidence>
<feature type="active site" description="Proton acceptor" evidence="14">
    <location>
        <position position="261"/>
    </location>
</feature>
<feature type="binding site" evidence="14">
    <location>
        <position position="75"/>
    </location>
    <ligand>
        <name>NADPH</name>
        <dbReference type="ChEBI" id="CHEBI:57783"/>
    </ligand>
</feature>
<feature type="binding site" evidence="14">
    <location>
        <position position="197"/>
    </location>
    <ligand>
        <name>sn-glycerol 3-phosphate</name>
        <dbReference type="ChEBI" id="CHEBI:57597"/>
    </ligand>
</feature>
<evidence type="ECO:0000256" key="12">
    <source>
        <dbReference type="ARBA" id="ARBA00069372"/>
    </source>
</evidence>
<comment type="pathway">
    <text evidence="14">Membrane lipid metabolism; glycerophospholipid metabolism.</text>
</comment>
<dbReference type="InterPro" id="IPR008927">
    <property type="entry name" value="6-PGluconate_DH-like_C_sf"/>
</dbReference>
<dbReference type="PROSITE" id="PS00957">
    <property type="entry name" value="NAD_G3PDH"/>
    <property type="match status" value="1"/>
</dbReference>
<dbReference type="EMBL" id="WUMU01000030">
    <property type="protein sequence ID" value="MXN20572.1"/>
    <property type="molecule type" value="Genomic_DNA"/>
</dbReference>
<keyword evidence="8 14" id="KW-0594">Phospholipid biosynthesis</keyword>
<dbReference type="GO" id="GO:0046167">
    <property type="term" value="P:glycerol-3-phosphate biosynthetic process"/>
    <property type="evidence" value="ECO:0007669"/>
    <property type="project" value="UniProtKB-UniRule"/>
</dbReference>
<dbReference type="AlphaFoldDB" id="A0A6L7GA51"/>
<dbReference type="Pfam" id="PF01210">
    <property type="entry name" value="NAD_Gly3P_dh_N"/>
    <property type="match status" value="1"/>
</dbReference>
<evidence type="ECO:0000259" key="16">
    <source>
        <dbReference type="Pfam" id="PF01210"/>
    </source>
</evidence>
<evidence type="ECO:0000256" key="15">
    <source>
        <dbReference type="RuleBase" id="RU000437"/>
    </source>
</evidence>
<evidence type="ECO:0000256" key="9">
    <source>
        <dbReference type="ARBA" id="ARBA00023264"/>
    </source>
</evidence>
<feature type="binding site" evidence="14">
    <location>
        <position position="169"/>
    </location>
    <ligand>
        <name>NADPH</name>
        <dbReference type="ChEBI" id="CHEBI:57783"/>
    </ligand>
</feature>
<reference evidence="18 19" key="1">
    <citation type="submission" date="2019-12" db="EMBL/GenBank/DDBJ databases">
        <authorList>
            <person name="Li M."/>
        </authorList>
    </citation>
    <scope>NUCLEOTIDE SEQUENCE [LARGE SCALE GENOMIC DNA]</scope>
    <source>
        <strain evidence="18 19">GBMRC 2024</strain>
    </source>
</reference>
<keyword evidence="6 14" id="KW-0520">NAD</keyword>
<dbReference type="InterPro" id="IPR036291">
    <property type="entry name" value="NAD(P)-bd_dom_sf"/>
</dbReference>
<dbReference type="HAMAP" id="MF_00394">
    <property type="entry name" value="NAD_Glyc3P_dehydrog"/>
    <property type="match status" value="1"/>
</dbReference>
<dbReference type="Pfam" id="PF07479">
    <property type="entry name" value="NAD_Gly3P_dh_C"/>
    <property type="match status" value="1"/>
</dbReference>
<dbReference type="GO" id="GO:0005829">
    <property type="term" value="C:cytosol"/>
    <property type="evidence" value="ECO:0007669"/>
    <property type="project" value="TreeGrafter"/>
</dbReference>
<comment type="subcellular location">
    <subcellularLocation>
        <location evidence="14">Cytoplasm</location>
    </subcellularLocation>
</comment>
<dbReference type="Gene3D" id="3.40.50.720">
    <property type="entry name" value="NAD(P)-binding Rossmann-like Domain"/>
    <property type="match status" value="1"/>
</dbReference>
<gene>
    <name evidence="14" type="primary">gpsA</name>
    <name evidence="18" type="ORF">GR170_22305</name>
</gene>
<keyword evidence="9 14" id="KW-1208">Phospholipid metabolism</keyword>
<dbReference type="InterPro" id="IPR013328">
    <property type="entry name" value="6PGD_dom2"/>
</dbReference>
<feature type="binding site" evidence="14">
    <location>
        <position position="326"/>
    </location>
    <ligand>
        <name>sn-glycerol 3-phosphate</name>
        <dbReference type="ChEBI" id="CHEBI:57597"/>
    </ligand>
</feature>
<evidence type="ECO:0000256" key="6">
    <source>
        <dbReference type="ARBA" id="ARBA00023027"/>
    </source>
</evidence>
<evidence type="ECO:0000256" key="3">
    <source>
        <dbReference type="ARBA" id="ARBA00022741"/>
    </source>
</evidence>
<feature type="binding site" evidence="14">
    <location>
        <position position="325"/>
    </location>
    <ligand>
        <name>NADPH</name>
        <dbReference type="ChEBI" id="CHEBI:57783"/>
    </ligand>
</feature>
<dbReference type="FunFam" id="1.10.1040.10:FF:000001">
    <property type="entry name" value="Glycerol-3-phosphate dehydrogenase [NAD(P)+]"/>
    <property type="match status" value="1"/>
</dbReference>
<keyword evidence="14" id="KW-0963">Cytoplasm</keyword>
<evidence type="ECO:0000256" key="14">
    <source>
        <dbReference type="HAMAP-Rule" id="MF_00394"/>
    </source>
</evidence>
<dbReference type="GO" id="GO:0006650">
    <property type="term" value="P:glycerophospholipid metabolic process"/>
    <property type="evidence" value="ECO:0007669"/>
    <property type="project" value="UniProtKB-UniRule"/>
</dbReference>
<comment type="catalytic activity">
    <reaction evidence="10">
        <text>sn-glycerol 3-phosphate + NADP(+) = dihydroxyacetone phosphate + NADPH + H(+)</text>
        <dbReference type="Rhea" id="RHEA:11096"/>
        <dbReference type="ChEBI" id="CHEBI:15378"/>
        <dbReference type="ChEBI" id="CHEBI:57597"/>
        <dbReference type="ChEBI" id="CHEBI:57642"/>
        <dbReference type="ChEBI" id="CHEBI:57783"/>
        <dbReference type="ChEBI" id="CHEBI:58349"/>
        <dbReference type="EC" id="1.1.1.94"/>
    </reaction>
    <physiologicalReaction direction="right-to-left" evidence="10">
        <dbReference type="Rhea" id="RHEA:11098"/>
    </physiologicalReaction>
</comment>
<dbReference type="GO" id="GO:0051287">
    <property type="term" value="F:NAD binding"/>
    <property type="evidence" value="ECO:0007669"/>
    <property type="project" value="InterPro"/>
</dbReference>
<evidence type="ECO:0000313" key="18">
    <source>
        <dbReference type="EMBL" id="MXN20572.1"/>
    </source>
</evidence>
<evidence type="ECO:0000256" key="7">
    <source>
        <dbReference type="ARBA" id="ARBA00023098"/>
    </source>
</evidence>
<dbReference type="InterPro" id="IPR011128">
    <property type="entry name" value="G3P_DH_NAD-dep_N"/>
</dbReference>
<feature type="binding site" evidence="14">
    <location>
        <position position="261"/>
    </location>
    <ligand>
        <name>sn-glycerol 3-phosphate</name>
        <dbReference type="ChEBI" id="CHEBI:57597"/>
    </ligand>
</feature>
<organism evidence="18 19">
    <name type="scientific">Pseudooceanicola albus</name>
    <dbReference type="NCBI Taxonomy" id="2692189"/>
    <lineage>
        <taxon>Bacteria</taxon>
        <taxon>Pseudomonadati</taxon>
        <taxon>Pseudomonadota</taxon>
        <taxon>Alphaproteobacteria</taxon>
        <taxon>Rhodobacterales</taxon>
        <taxon>Paracoccaceae</taxon>
        <taxon>Pseudooceanicola</taxon>
    </lineage>
</organism>
<feature type="binding site" evidence="14">
    <location>
        <position position="199"/>
    </location>
    <ligand>
        <name>sn-glycerol 3-phosphate</name>
        <dbReference type="ChEBI" id="CHEBI:57597"/>
    </ligand>
</feature>
<dbReference type="PRINTS" id="PR00077">
    <property type="entry name" value="GPDHDRGNASE"/>
</dbReference>
<evidence type="ECO:0000259" key="17">
    <source>
        <dbReference type="Pfam" id="PF07479"/>
    </source>
</evidence>
<dbReference type="NCBIfam" id="NF000940">
    <property type="entry name" value="PRK00094.1-2"/>
    <property type="match status" value="1"/>
</dbReference>
<proteinExistence type="inferred from homology"/>
<evidence type="ECO:0000256" key="4">
    <source>
        <dbReference type="ARBA" id="ARBA00022857"/>
    </source>
</evidence>
<feature type="domain" description="Glycerol-3-phosphate dehydrogenase NAD-dependent C-terminal" evidence="17">
    <location>
        <begin position="250"/>
        <end position="390"/>
    </location>
</feature>
<dbReference type="GO" id="GO:0046168">
    <property type="term" value="P:glycerol-3-phosphate catabolic process"/>
    <property type="evidence" value="ECO:0007669"/>
    <property type="project" value="InterPro"/>
</dbReference>
<comment type="similarity">
    <text evidence="1 14 15">Belongs to the NAD-dependent glycerol-3-phosphate dehydrogenase family.</text>
</comment>
<name>A0A6L7GA51_9RHOB</name>
<feature type="binding site" evidence="14">
    <location>
        <position position="324"/>
    </location>
    <ligand>
        <name>sn-glycerol 3-phosphate</name>
        <dbReference type="ChEBI" id="CHEBI:57597"/>
    </ligand>
</feature>
<feature type="binding site" evidence="14">
    <location>
        <position position="325"/>
    </location>
    <ligand>
        <name>sn-glycerol 3-phosphate</name>
        <dbReference type="ChEBI" id="CHEBI:57597"/>
    </ligand>
</feature>
<evidence type="ECO:0000256" key="2">
    <source>
        <dbReference type="ARBA" id="ARBA00022516"/>
    </source>
</evidence>
<dbReference type="EC" id="1.1.1.94" evidence="11 14"/>
<feature type="binding site" evidence="14">
    <location>
        <position position="95"/>
    </location>
    <ligand>
        <name>NADPH</name>
        <dbReference type="ChEBI" id="CHEBI:57783"/>
    </ligand>
</feature>
<feature type="binding site" evidence="14">
    <location>
        <position position="112"/>
    </location>
    <ligand>
        <name>NADPH</name>
        <dbReference type="ChEBI" id="CHEBI:57783"/>
    </ligand>
</feature>
<dbReference type="PANTHER" id="PTHR11728:SF1">
    <property type="entry name" value="GLYCEROL-3-PHOSPHATE DEHYDROGENASE [NAD(+)] 2, CHLOROPLASTIC"/>
    <property type="match status" value="1"/>
</dbReference>
<dbReference type="InterPro" id="IPR006168">
    <property type="entry name" value="G3P_DH_NAD-dep"/>
</dbReference>
<evidence type="ECO:0000256" key="5">
    <source>
        <dbReference type="ARBA" id="ARBA00023002"/>
    </source>
</evidence>
<dbReference type="RefSeq" id="WP_160896688.1">
    <property type="nucleotide sequence ID" value="NZ_WUMU01000030.1"/>
</dbReference>
<accession>A0A6L7GA51</accession>
<keyword evidence="2 14" id="KW-0444">Lipid biosynthesis</keyword>
<evidence type="ECO:0000256" key="8">
    <source>
        <dbReference type="ARBA" id="ARBA00023209"/>
    </source>
</evidence>
<feature type="binding site" evidence="14">
    <location>
        <position position="314"/>
    </location>
    <ligand>
        <name>sn-glycerol 3-phosphate</name>
        <dbReference type="ChEBI" id="CHEBI:57597"/>
    </ligand>
</feature>
<dbReference type="SUPFAM" id="SSF51735">
    <property type="entry name" value="NAD(P)-binding Rossmann-fold domains"/>
    <property type="match status" value="1"/>
</dbReference>
<feature type="binding site" evidence="14">
    <location>
        <position position="169"/>
    </location>
    <ligand>
        <name>sn-glycerol 3-phosphate</name>
        <dbReference type="ChEBI" id="CHEBI:57597"/>
    </ligand>
</feature>
<keyword evidence="19" id="KW-1185">Reference proteome</keyword>
<dbReference type="SUPFAM" id="SSF48179">
    <property type="entry name" value="6-phosphogluconate dehydrogenase C-terminal domain-like"/>
    <property type="match status" value="1"/>
</dbReference>
<comment type="catalytic activity">
    <reaction evidence="14">
        <text>sn-glycerol 3-phosphate + NAD(+) = dihydroxyacetone phosphate + NADH + H(+)</text>
        <dbReference type="Rhea" id="RHEA:11092"/>
        <dbReference type="ChEBI" id="CHEBI:15378"/>
        <dbReference type="ChEBI" id="CHEBI:57540"/>
        <dbReference type="ChEBI" id="CHEBI:57597"/>
        <dbReference type="ChEBI" id="CHEBI:57642"/>
        <dbReference type="ChEBI" id="CHEBI:57945"/>
        <dbReference type="EC" id="1.1.1.94"/>
    </reaction>
</comment>
<sequence>MSSEGDQGVRPVRNWPGTPQFRARSCPFRGRPAICPAHFGQEQIAKTPEDFPIKDTVSDSPSPYTRLTVLGAGSWGTALACVAARAGCEVRLWARSPERAADINATGRNEAYLPGIDLPPGITATAELAEALDAAEAVLLVTPSSTLRSMCQAIAPHIPEGIPLALACKGVEKRTGYLLSEVVSEELPGHPVGAVSGPTFARETALDYPTAATVAFPFRYADRLEPRNSPAARMALSLSGGAFRPYVSDDLVGVEVGGAIKNVIAIACGMMSGAGFAENTRAALITRGTDEMKLLAQALGGRRETVTGLAGAGDLTLTCSSTTSRNMSLGTQLGQGIPRPSCFEGRSVVVEGEVNAVSVTDLAARIGVDMPICETVNAILHKGADLRDAFNALWARPLEAEPFMLDFSLEHPSDAMPIQFKAD</sequence>